<evidence type="ECO:0000313" key="3">
    <source>
        <dbReference type="Proteomes" id="UP000298652"/>
    </source>
</evidence>
<feature type="region of interest" description="Disordered" evidence="1">
    <location>
        <begin position="138"/>
        <end position="169"/>
    </location>
</feature>
<dbReference type="Gramene" id="TKW25186">
    <property type="protein sequence ID" value="TKW25186"/>
    <property type="gene ID" value="SEVIR_3G099500v2"/>
</dbReference>
<accession>A0A4V6D9A6</accession>
<protein>
    <submittedName>
        <fullName evidence="2">Uncharacterized protein</fullName>
    </submittedName>
</protein>
<dbReference type="Proteomes" id="UP000298652">
    <property type="component" value="Chromosome 3"/>
</dbReference>
<keyword evidence="3" id="KW-1185">Reference proteome</keyword>
<dbReference type="AlphaFoldDB" id="A0A4V6D9A6"/>
<sequence length="256" mass="28390">MRRGMAPRCPRRRGRKLWWPECCAAPGEPRREDARAFLRTRRGRLDGISNTVHPLATYQLSDRCCVARIGALMAHQLKASRGPAHFASGQPWDLLTGRAACAGGRRKLRRCLGGHFRRRGDQRRVLVETGEMVRLPDAAHAAVPGHRPVPGGGAAPRQSETKSKREPSCFVDVAGAAGGADEEEEVHRRRLKKLAHRGHAPLRMHRYQPINFGLYICQGQIGWHAARTAPGRSPEQDLSRFSRIVCPTLGIGLADF</sequence>
<gene>
    <name evidence="2" type="ORF">SEVIR_3G099500v2</name>
</gene>
<proteinExistence type="predicted"/>
<dbReference type="EMBL" id="CM016554">
    <property type="protein sequence ID" value="TKW25186.1"/>
    <property type="molecule type" value="Genomic_DNA"/>
</dbReference>
<name>A0A4V6D9A6_SETVI</name>
<reference evidence="2" key="1">
    <citation type="submission" date="2019-03" db="EMBL/GenBank/DDBJ databases">
        <title>WGS assembly of Setaria viridis.</title>
        <authorList>
            <person name="Huang P."/>
            <person name="Jenkins J."/>
            <person name="Grimwood J."/>
            <person name="Barry K."/>
            <person name="Healey A."/>
            <person name="Mamidi S."/>
            <person name="Sreedasyam A."/>
            <person name="Shu S."/>
            <person name="Feldman M."/>
            <person name="Wu J."/>
            <person name="Yu Y."/>
            <person name="Chen C."/>
            <person name="Johnson J."/>
            <person name="Rokhsar D."/>
            <person name="Baxter I."/>
            <person name="Schmutz J."/>
            <person name="Brutnell T."/>
            <person name="Kellogg E."/>
        </authorList>
    </citation>
    <scope>NUCLEOTIDE SEQUENCE [LARGE SCALE GENOMIC DNA]</scope>
</reference>
<evidence type="ECO:0000313" key="2">
    <source>
        <dbReference type="EMBL" id="TKW25186.1"/>
    </source>
</evidence>
<evidence type="ECO:0000256" key="1">
    <source>
        <dbReference type="SAM" id="MobiDB-lite"/>
    </source>
</evidence>
<organism evidence="2 3">
    <name type="scientific">Setaria viridis</name>
    <name type="common">Green bristlegrass</name>
    <name type="synonym">Setaria italica subsp. viridis</name>
    <dbReference type="NCBI Taxonomy" id="4556"/>
    <lineage>
        <taxon>Eukaryota</taxon>
        <taxon>Viridiplantae</taxon>
        <taxon>Streptophyta</taxon>
        <taxon>Embryophyta</taxon>
        <taxon>Tracheophyta</taxon>
        <taxon>Spermatophyta</taxon>
        <taxon>Magnoliopsida</taxon>
        <taxon>Liliopsida</taxon>
        <taxon>Poales</taxon>
        <taxon>Poaceae</taxon>
        <taxon>PACMAD clade</taxon>
        <taxon>Panicoideae</taxon>
        <taxon>Panicodae</taxon>
        <taxon>Paniceae</taxon>
        <taxon>Cenchrinae</taxon>
        <taxon>Setaria</taxon>
    </lineage>
</organism>